<reference evidence="3" key="5">
    <citation type="journal article" date="2021" name="G3 (Bethesda)">
        <title>Aegilops tauschii genome assembly Aet v5.0 features greater sequence contiguity and improved annotation.</title>
        <authorList>
            <person name="Wang L."/>
            <person name="Zhu T."/>
            <person name="Rodriguez J.C."/>
            <person name="Deal K.R."/>
            <person name="Dubcovsky J."/>
            <person name="McGuire P.E."/>
            <person name="Lux T."/>
            <person name="Spannagl M."/>
            <person name="Mayer K.F.X."/>
            <person name="Baldrich P."/>
            <person name="Meyers B.C."/>
            <person name="Huo N."/>
            <person name="Gu Y.Q."/>
            <person name="Zhou H."/>
            <person name="Devos K.M."/>
            <person name="Bennetzen J.L."/>
            <person name="Unver T."/>
            <person name="Budak H."/>
            <person name="Gulick P.J."/>
            <person name="Galiba G."/>
            <person name="Kalapos B."/>
            <person name="Nelson D.R."/>
            <person name="Li P."/>
            <person name="You F.M."/>
            <person name="Luo M.C."/>
            <person name="Dvorak J."/>
        </authorList>
    </citation>
    <scope>NUCLEOTIDE SEQUENCE [LARGE SCALE GENOMIC DNA]</scope>
    <source>
        <strain evidence="3">cv. AL8/78</strain>
    </source>
</reference>
<reference evidence="4" key="2">
    <citation type="journal article" date="2017" name="Nat. Plants">
        <title>The Aegilops tauschii genome reveals multiple impacts of transposons.</title>
        <authorList>
            <person name="Zhao G."/>
            <person name="Zou C."/>
            <person name="Li K."/>
            <person name="Wang K."/>
            <person name="Li T."/>
            <person name="Gao L."/>
            <person name="Zhang X."/>
            <person name="Wang H."/>
            <person name="Yang Z."/>
            <person name="Liu X."/>
            <person name="Jiang W."/>
            <person name="Mao L."/>
            <person name="Kong X."/>
            <person name="Jiao Y."/>
            <person name="Jia J."/>
        </authorList>
    </citation>
    <scope>NUCLEOTIDE SEQUENCE [LARGE SCALE GENOMIC DNA]</scope>
    <source>
        <strain evidence="4">cv. AL8/78</strain>
    </source>
</reference>
<reference evidence="3" key="3">
    <citation type="journal article" date="2017" name="Nature">
        <title>Genome sequence of the progenitor of the wheat D genome Aegilops tauschii.</title>
        <authorList>
            <person name="Luo M.C."/>
            <person name="Gu Y.Q."/>
            <person name="Puiu D."/>
            <person name="Wang H."/>
            <person name="Twardziok S.O."/>
            <person name="Deal K.R."/>
            <person name="Huo N."/>
            <person name="Zhu T."/>
            <person name="Wang L."/>
            <person name="Wang Y."/>
            <person name="McGuire P.E."/>
            <person name="Liu S."/>
            <person name="Long H."/>
            <person name="Ramasamy R.K."/>
            <person name="Rodriguez J.C."/>
            <person name="Van S.L."/>
            <person name="Yuan L."/>
            <person name="Wang Z."/>
            <person name="Xia Z."/>
            <person name="Xiao L."/>
            <person name="Anderson O.D."/>
            <person name="Ouyang S."/>
            <person name="Liang Y."/>
            <person name="Zimin A.V."/>
            <person name="Pertea G."/>
            <person name="Qi P."/>
            <person name="Bennetzen J.L."/>
            <person name="Dai X."/>
            <person name="Dawson M.W."/>
            <person name="Muller H.G."/>
            <person name="Kugler K."/>
            <person name="Rivarola-Duarte L."/>
            <person name="Spannagl M."/>
            <person name="Mayer K.F.X."/>
            <person name="Lu F.H."/>
            <person name="Bevan M.W."/>
            <person name="Leroy P."/>
            <person name="Li P."/>
            <person name="You F.M."/>
            <person name="Sun Q."/>
            <person name="Liu Z."/>
            <person name="Lyons E."/>
            <person name="Wicker T."/>
            <person name="Salzberg S.L."/>
            <person name="Devos K.M."/>
            <person name="Dvorak J."/>
        </authorList>
    </citation>
    <scope>NUCLEOTIDE SEQUENCE [LARGE SCALE GENOMIC DNA]</scope>
    <source>
        <strain evidence="3">cv. AL8/78</strain>
    </source>
</reference>
<keyword evidence="2" id="KW-0732">Signal</keyword>
<accession>A0A452ZGL8</accession>
<dbReference type="EnsemblPlants" id="AET1Gv20764300.15">
    <property type="protein sequence ID" value="AET1Gv20764300.15"/>
    <property type="gene ID" value="AET1Gv20764300"/>
</dbReference>
<keyword evidence="4" id="KW-1185">Reference proteome</keyword>
<evidence type="ECO:0000313" key="3">
    <source>
        <dbReference type="EnsemblPlants" id="AET1Gv20764300.15"/>
    </source>
</evidence>
<reference evidence="4" key="1">
    <citation type="journal article" date="2014" name="Science">
        <title>Ancient hybridizations among the ancestral genomes of bread wheat.</title>
        <authorList>
            <consortium name="International Wheat Genome Sequencing Consortium,"/>
            <person name="Marcussen T."/>
            <person name="Sandve S.R."/>
            <person name="Heier L."/>
            <person name="Spannagl M."/>
            <person name="Pfeifer M."/>
            <person name="Jakobsen K.S."/>
            <person name="Wulff B.B."/>
            <person name="Steuernagel B."/>
            <person name="Mayer K.F."/>
            <person name="Olsen O.A."/>
        </authorList>
    </citation>
    <scope>NUCLEOTIDE SEQUENCE [LARGE SCALE GENOMIC DNA]</scope>
    <source>
        <strain evidence="4">cv. AL8/78</strain>
    </source>
</reference>
<feature type="signal peptide" evidence="2">
    <location>
        <begin position="1"/>
        <end position="18"/>
    </location>
</feature>
<evidence type="ECO:0000256" key="2">
    <source>
        <dbReference type="SAM" id="SignalP"/>
    </source>
</evidence>
<dbReference type="Pfam" id="PF14223">
    <property type="entry name" value="Retrotran_gag_2"/>
    <property type="match status" value="2"/>
</dbReference>
<dbReference type="PANTHER" id="PTHR35317:SF23">
    <property type="entry name" value="OS04G0629600 PROTEIN"/>
    <property type="match status" value="1"/>
</dbReference>
<proteinExistence type="predicted"/>
<feature type="chain" id="PRO_5019008280" description="DUF4219 domain-containing protein" evidence="2">
    <location>
        <begin position="19"/>
        <end position="494"/>
    </location>
</feature>
<evidence type="ECO:0000256" key="1">
    <source>
        <dbReference type="SAM" id="MobiDB-lite"/>
    </source>
</evidence>
<dbReference type="PANTHER" id="PTHR35317">
    <property type="entry name" value="OS04G0629600 PROTEIN"/>
    <property type="match status" value="1"/>
</dbReference>
<dbReference type="Proteomes" id="UP000015105">
    <property type="component" value="Chromosome 1D"/>
</dbReference>
<organism evidence="3 4">
    <name type="scientific">Aegilops tauschii subsp. strangulata</name>
    <name type="common">Goatgrass</name>
    <dbReference type="NCBI Taxonomy" id="200361"/>
    <lineage>
        <taxon>Eukaryota</taxon>
        <taxon>Viridiplantae</taxon>
        <taxon>Streptophyta</taxon>
        <taxon>Embryophyta</taxon>
        <taxon>Tracheophyta</taxon>
        <taxon>Spermatophyta</taxon>
        <taxon>Magnoliopsida</taxon>
        <taxon>Liliopsida</taxon>
        <taxon>Poales</taxon>
        <taxon>Poaceae</taxon>
        <taxon>BOP clade</taxon>
        <taxon>Pooideae</taxon>
        <taxon>Triticodae</taxon>
        <taxon>Triticeae</taxon>
        <taxon>Triticinae</taxon>
        <taxon>Aegilops</taxon>
    </lineage>
</organism>
<dbReference type="Gramene" id="AET1Gv20764300.15">
    <property type="protein sequence ID" value="AET1Gv20764300.15"/>
    <property type="gene ID" value="AET1Gv20764300"/>
</dbReference>
<name>A0A452ZGL8_AEGTS</name>
<evidence type="ECO:0008006" key="5">
    <source>
        <dbReference type="Google" id="ProtNLM"/>
    </source>
</evidence>
<feature type="region of interest" description="Disordered" evidence="1">
    <location>
        <begin position="467"/>
        <end position="494"/>
    </location>
</feature>
<evidence type="ECO:0000313" key="4">
    <source>
        <dbReference type="Proteomes" id="UP000015105"/>
    </source>
</evidence>
<reference evidence="3" key="4">
    <citation type="submission" date="2019-03" db="UniProtKB">
        <authorList>
            <consortium name="EnsemblPlants"/>
        </authorList>
    </citation>
    <scope>IDENTIFICATION</scope>
</reference>
<protein>
    <recommendedName>
        <fullName evidence="5">DUF4219 domain-containing protein</fullName>
    </recommendedName>
</protein>
<dbReference type="STRING" id="200361.A0A452ZGL8"/>
<dbReference type="AlphaFoldDB" id="A0A452ZGL8"/>
<sequence length="494" mass="56981">HFTIFILLPIPFQYSADSASGPPILCCDAGGDDEYEYAMLETLVARGESAPVGAPRFDGKDFETWQALMKIRLQAYSLLVWDIVETGFSCVDEANPSALELRSIHCNAQAMNAIYCALSDDYLCRIWQYESAKEAWDALQAMHEDTPIVRELKVKQLRERMKLFAWRKHESPHDMFGRLETLAIKMKRLGCEEVTDSYVVEKMLRAMTPRSSTFVTVIRQRLNFEELTPLDVLHSFINYDMRQEESRIMRGYAAKEDTVAWSEPAYDAWCSGEVPCFDGTHYLSWQRRMKFYLLSIDPLLWRIVETGFSCVDKANPTALEKRNRQYNSVAIWALGNALSRDQFMRICYYKSAKEIWNALRKFNEAVRESKLGYLRIDMDRFALGKHESPSDMYARLNNLVNEMKGLGCKEMTDSYVVRKMLRAMTPRYPKLVFLIREKPNFELLTPLDVLATFLLYDMEQKESKIMSGYASPRSSKKVNAAFKAQASPSGGIKR</sequence>